<evidence type="ECO:0000313" key="3">
    <source>
        <dbReference type="EMBL" id="KHN66825.1"/>
    </source>
</evidence>
<dbReference type="Proteomes" id="UP000031012">
    <property type="component" value="Unassembled WGS sequence"/>
</dbReference>
<evidence type="ECO:0000256" key="1">
    <source>
        <dbReference type="SAM" id="SignalP"/>
    </source>
</evidence>
<evidence type="ECO:0000259" key="2">
    <source>
        <dbReference type="Pfam" id="PF05229"/>
    </source>
</evidence>
<dbReference type="Pfam" id="PF05229">
    <property type="entry name" value="SCPU"/>
    <property type="match status" value="1"/>
</dbReference>
<sequence length="156" mass="16821">MKVIRYALFSLMGMLLINSADAGNISTSLKVSLTIIETCEVSTQGNLDFGSVVRSQPVAGARTDVSVQCSQNTPYQLAVTSDNNFELKSAASTASVAYVLYQDAGHTQIWGGSADKLHSRIATGMKENIPIHGAITSSTNVQATRYEDWVRVNVIY</sequence>
<gene>
    <name evidence="3" type="ORF">DH17_16890</name>
</gene>
<feature type="domain" description="Spore coat protein U/FanG" evidence="2">
    <location>
        <begin position="27"/>
        <end position="152"/>
    </location>
</feature>
<keyword evidence="1" id="KW-0732">Signal</keyword>
<comment type="caution">
    <text evidence="3">The sequence shown here is derived from an EMBL/GenBank/DDBJ whole genome shotgun (WGS) entry which is preliminary data.</text>
</comment>
<feature type="signal peptide" evidence="1">
    <location>
        <begin position="1"/>
        <end position="22"/>
    </location>
</feature>
<dbReference type="InterPro" id="IPR007893">
    <property type="entry name" value="Spore_coat_U/FanG"/>
</dbReference>
<dbReference type="PANTHER" id="PTHR37089">
    <property type="entry name" value="PROTEIN U-RELATED"/>
    <property type="match status" value="1"/>
</dbReference>
<dbReference type="EMBL" id="JHQK01000007">
    <property type="protein sequence ID" value="KHN66825.1"/>
    <property type="molecule type" value="Genomic_DNA"/>
</dbReference>
<protein>
    <recommendedName>
        <fullName evidence="2">Spore coat protein U/FanG domain-containing protein</fullName>
    </recommendedName>
</protein>
<dbReference type="AlphaFoldDB" id="A0A0B2UD47"/>
<reference evidence="3 4" key="1">
    <citation type="submission" date="2014-03" db="EMBL/GenBank/DDBJ databases">
        <title>Genome sequence of the diesel-degrader and plant-growth promoter Acinetobacter oleivorans PF-1 isolated from the roots of poplar tree.</title>
        <authorList>
            <person name="Gkorezis P."/>
            <person name="van Hamme J."/>
            <person name="Rineau F."/>
            <person name="Vangronsveld J."/>
            <person name="Francetti A."/>
        </authorList>
    </citation>
    <scope>NUCLEOTIDE SEQUENCE [LARGE SCALE GENOMIC DNA]</scope>
    <source>
        <strain evidence="3 4">PF1</strain>
    </source>
</reference>
<feature type="chain" id="PRO_5002076244" description="Spore coat protein U/FanG domain-containing protein" evidence="1">
    <location>
        <begin position="23"/>
        <end position="156"/>
    </location>
</feature>
<proteinExistence type="predicted"/>
<dbReference type="SMART" id="SM00972">
    <property type="entry name" value="SCPU"/>
    <property type="match status" value="1"/>
</dbReference>
<dbReference type="InterPro" id="IPR053167">
    <property type="entry name" value="Spore_coat_component"/>
</dbReference>
<organism evidence="3 4">
    <name type="scientific">Acinetobacter oleivorans</name>
    <dbReference type="NCBI Taxonomy" id="1148157"/>
    <lineage>
        <taxon>Bacteria</taxon>
        <taxon>Pseudomonadati</taxon>
        <taxon>Pseudomonadota</taxon>
        <taxon>Gammaproteobacteria</taxon>
        <taxon>Moraxellales</taxon>
        <taxon>Moraxellaceae</taxon>
        <taxon>Acinetobacter</taxon>
    </lineage>
</organism>
<name>A0A0B2UD47_9GAMM</name>
<evidence type="ECO:0000313" key="4">
    <source>
        <dbReference type="Proteomes" id="UP000031012"/>
    </source>
</evidence>
<accession>A0A0B2UD47</accession>